<dbReference type="GO" id="GO:0006824">
    <property type="term" value="P:cobalt ion transport"/>
    <property type="evidence" value="ECO:0007669"/>
    <property type="project" value="UniProtKB-KW"/>
</dbReference>
<evidence type="ECO:0000256" key="11">
    <source>
        <dbReference type="ARBA" id="ARBA00037184"/>
    </source>
</evidence>
<dbReference type="InterPro" id="IPR002157">
    <property type="entry name" value="Cbl-bd_prot"/>
</dbReference>
<dbReference type="Pfam" id="PF01122">
    <property type="entry name" value="Cobalamin_bind"/>
    <property type="match status" value="1"/>
</dbReference>
<evidence type="ECO:0000313" key="16">
    <source>
        <dbReference type="Proteomes" id="UP000322234"/>
    </source>
</evidence>
<keyword evidence="9" id="KW-1015">Disulfide bond</keyword>
<comment type="similarity">
    <text evidence="2">Belongs to the eukaryotic cobalamin transport proteins family.</text>
</comment>
<keyword evidence="7" id="KW-0732">Signal</keyword>
<keyword evidence="3" id="KW-0171">Cobalt transport</keyword>
<keyword evidence="4" id="KW-0813">Transport</keyword>
<evidence type="ECO:0000256" key="1">
    <source>
        <dbReference type="ARBA" id="ARBA00004613"/>
    </source>
</evidence>
<evidence type="ECO:0000256" key="5">
    <source>
        <dbReference type="ARBA" id="ARBA00022525"/>
    </source>
</evidence>
<keyword evidence="8" id="KW-0406">Ion transport</keyword>
<dbReference type="PANTHER" id="PTHR10559:SF14">
    <property type="entry name" value="TRANSCOBALAMIN-2"/>
    <property type="match status" value="1"/>
</dbReference>
<sequence length="155" mass="17104">MDRLSPEQLNPSIYVGLRLSSLQAGAKEAHYLHSLKLSYQQSLLRPASNKDDNDSEAKPSMGQLALYLLALRANCEFIGGRKGDRLVSQLKRFLEDEKRAIGEEARAARGREGASDSIMERAHQSFGFSPQASFLPSALPVLIFIEAWACSRGNP</sequence>
<name>A0A6B0SB14_9CETA</name>
<keyword evidence="5" id="KW-0964">Secreted</keyword>
<proteinExistence type="inferred from homology"/>
<accession>A0A6B0SB14</accession>
<dbReference type="InterPro" id="IPR051588">
    <property type="entry name" value="Cobalamin_Transport"/>
</dbReference>
<evidence type="ECO:0000256" key="13">
    <source>
        <dbReference type="ARBA" id="ARBA00040958"/>
    </source>
</evidence>
<evidence type="ECO:0000256" key="14">
    <source>
        <dbReference type="ARBA" id="ARBA00041463"/>
    </source>
</evidence>
<evidence type="ECO:0000256" key="6">
    <source>
        <dbReference type="ARBA" id="ARBA00022723"/>
    </source>
</evidence>
<evidence type="ECO:0000256" key="7">
    <source>
        <dbReference type="ARBA" id="ARBA00022729"/>
    </source>
</evidence>
<comment type="function">
    <text evidence="11">Primary vitamin B12-binding and transport protein. Delivers cobalamin to cells.</text>
</comment>
<comment type="subunit">
    <text evidence="12">Interacts with CD320 (via LDL-receptor class A domains).</text>
</comment>
<gene>
    <name evidence="15" type="ORF">E5288_WYG009918</name>
</gene>
<dbReference type="PANTHER" id="PTHR10559">
    <property type="entry name" value="TRANSCOBALAMIN-1/GASTRIC INTRINSIC FACTOR"/>
    <property type="match status" value="1"/>
</dbReference>
<evidence type="ECO:0000256" key="2">
    <source>
        <dbReference type="ARBA" id="ARBA00006449"/>
    </source>
</evidence>
<comment type="caution">
    <text evidence="15">The sequence shown here is derived from an EMBL/GenBank/DDBJ whole genome shotgun (WGS) entry which is preliminary data.</text>
</comment>
<evidence type="ECO:0000256" key="9">
    <source>
        <dbReference type="ARBA" id="ARBA00023157"/>
    </source>
</evidence>
<keyword evidence="16" id="KW-1185">Reference proteome</keyword>
<evidence type="ECO:0000256" key="3">
    <source>
        <dbReference type="ARBA" id="ARBA00022426"/>
    </source>
</evidence>
<evidence type="ECO:0000256" key="4">
    <source>
        <dbReference type="ARBA" id="ARBA00022448"/>
    </source>
</evidence>
<organism evidence="15 16">
    <name type="scientific">Bos mutus</name>
    <name type="common">wild yak</name>
    <dbReference type="NCBI Taxonomy" id="72004"/>
    <lineage>
        <taxon>Eukaryota</taxon>
        <taxon>Metazoa</taxon>
        <taxon>Chordata</taxon>
        <taxon>Craniata</taxon>
        <taxon>Vertebrata</taxon>
        <taxon>Euteleostomi</taxon>
        <taxon>Mammalia</taxon>
        <taxon>Eutheria</taxon>
        <taxon>Laurasiatheria</taxon>
        <taxon>Artiodactyla</taxon>
        <taxon>Ruminantia</taxon>
        <taxon>Pecora</taxon>
        <taxon>Bovidae</taxon>
        <taxon>Bovinae</taxon>
        <taxon>Bos</taxon>
    </lineage>
</organism>
<dbReference type="GO" id="GO:0031419">
    <property type="term" value="F:cobalamin binding"/>
    <property type="evidence" value="ECO:0007669"/>
    <property type="project" value="InterPro"/>
</dbReference>
<keyword evidence="10" id="KW-0170">Cobalt</keyword>
<dbReference type="Gene3D" id="1.50.10.20">
    <property type="match status" value="1"/>
</dbReference>
<dbReference type="Proteomes" id="UP000322234">
    <property type="component" value="Unassembled WGS sequence"/>
</dbReference>
<dbReference type="GO" id="GO:0005615">
    <property type="term" value="C:extracellular space"/>
    <property type="evidence" value="ECO:0007669"/>
    <property type="project" value="TreeGrafter"/>
</dbReference>
<evidence type="ECO:0000256" key="8">
    <source>
        <dbReference type="ARBA" id="ARBA00023065"/>
    </source>
</evidence>
<keyword evidence="6" id="KW-0479">Metal-binding</keyword>
<dbReference type="GO" id="GO:0015889">
    <property type="term" value="P:cobalamin transport"/>
    <property type="evidence" value="ECO:0007669"/>
    <property type="project" value="InterPro"/>
</dbReference>
<dbReference type="GO" id="GO:0046872">
    <property type="term" value="F:metal ion binding"/>
    <property type="evidence" value="ECO:0007669"/>
    <property type="project" value="UniProtKB-KW"/>
</dbReference>
<evidence type="ECO:0000256" key="12">
    <source>
        <dbReference type="ARBA" id="ARBA00038518"/>
    </source>
</evidence>
<dbReference type="AlphaFoldDB" id="A0A6B0SB14"/>
<dbReference type="EMBL" id="VBQZ03014305">
    <property type="protein sequence ID" value="MXR00110.1"/>
    <property type="molecule type" value="Genomic_DNA"/>
</dbReference>
<protein>
    <recommendedName>
        <fullName evidence="13">Transcobalamin-2</fullName>
    </recommendedName>
    <alternativeName>
        <fullName evidence="14">Transcobalamin II</fullName>
    </alternativeName>
</protein>
<comment type="subcellular location">
    <subcellularLocation>
        <location evidence="1">Secreted</location>
    </subcellularLocation>
</comment>
<evidence type="ECO:0000313" key="15">
    <source>
        <dbReference type="EMBL" id="MXR00110.1"/>
    </source>
</evidence>
<evidence type="ECO:0000256" key="10">
    <source>
        <dbReference type="ARBA" id="ARBA00023285"/>
    </source>
</evidence>
<reference evidence="15" key="1">
    <citation type="submission" date="2019-10" db="EMBL/GenBank/DDBJ databases">
        <title>The sequence and de novo assembly of the wild yak genome.</title>
        <authorList>
            <person name="Liu Y."/>
        </authorList>
    </citation>
    <scope>NUCLEOTIDE SEQUENCE [LARGE SCALE GENOMIC DNA]</scope>
    <source>
        <strain evidence="15">WY2019</strain>
    </source>
</reference>